<name>A0A6A5YET6_9PEZI</name>
<dbReference type="EMBL" id="ML978714">
    <property type="protein sequence ID" value="KAF2089324.1"/>
    <property type="molecule type" value="Genomic_DNA"/>
</dbReference>
<dbReference type="PANTHER" id="PTHR33112:SF8">
    <property type="entry name" value="HETEROKARYON INCOMPATIBILITY DOMAIN-CONTAINING PROTEIN"/>
    <property type="match status" value="1"/>
</dbReference>
<dbReference type="AlphaFoldDB" id="A0A6A5YET6"/>
<evidence type="ECO:0000313" key="3">
    <source>
        <dbReference type="Proteomes" id="UP000799776"/>
    </source>
</evidence>
<dbReference type="PANTHER" id="PTHR33112">
    <property type="entry name" value="DOMAIN PROTEIN, PUTATIVE-RELATED"/>
    <property type="match status" value="1"/>
</dbReference>
<evidence type="ECO:0000259" key="1">
    <source>
        <dbReference type="Pfam" id="PF06985"/>
    </source>
</evidence>
<evidence type="ECO:0000313" key="2">
    <source>
        <dbReference type="EMBL" id="KAF2089324.1"/>
    </source>
</evidence>
<feature type="non-terminal residue" evidence="2">
    <location>
        <position position="136"/>
    </location>
</feature>
<organism evidence="2 3">
    <name type="scientific">Saccharata proteae CBS 121410</name>
    <dbReference type="NCBI Taxonomy" id="1314787"/>
    <lineage>
        <taxon>Eukaryota</taxon>
        <taxon>Fungi</taxon>
        <taxon>Dikarya</taxon>
        <taxon>Ascomycota</taxon>
        <taxon>Pezizomycotina</taxon>
        <taxon>Dothideomycetes</taxon>
        <taxon>Dothideomycetes incertae sedis</taxon>
        <taxon>Botryosphaeriales</taxon>
        <taxon>Saccharataceae</taxon>
        <taxon>Saccharata</taxon>
    </lineage>
</organism>
<dbReference type="OrthoDB" id="2958217at2759"/>
<proteinExistence type="predicted"/>
<feature type="non-terminal residue" evidence="2">
    <location>
        <position position="1"/>
    </location>
</feature>
<dbReference type="InterPro" id="IPR010730">
    <property type="entry name" value="HET"/>
</dbReference>
<gene>
    <name evidence="2" type="ORF">K490DRAFT_15903</name>
</gene>
<keyword evidence="3" id="KW-1185">Reference proteome</keyword>
<reference evidence="2" key="1">
    <citation type="journal article" date="2020" name="Stud. Mycol.">
        <title>101 Dothideomycetes genomes: a test case for predicting lifestyles and emergence of pathogens.</title>
        <authorList>
            <person name="Haridas S."/>
            <person name="Albert R."/>
            <person name="Binder M."/>
            <person name="Bloem J."/>
            <person name="Labutti K."/>
            <person name="Salamov A."/>
            <person name="Andreopoulos B."/>
            <person name="Baker S."/>
            <person name="Barry K."/>
            <person name="Bills G."/>
            <person name="Bluhm B."/>
            <person name="Cannon C."/>
            <person name="Castanera R."/>
            <person name="Culley D."/>
            <person name="Daum C."/>
            <person name="Ezra D."/>
            <person name="Gonzalez J."/>
            <person name="Henrissat B."/>
            <person name="Kuo A."/>
            <person name="Liang C."/>
            <person name="Lipzen A."/>
            <person name="Lutzoni F."/>
            <person name="Magnuson J."/>
            <person name="Mondo S."/>
            <person name="Nolan M."/>
            <person name="Ohm R."/>
            <person name="Pangilinan J."/>
            <person name="Park H.-J."/>
            <person name="Ramirez L."/>
            <person name="Alfaro M."/>
            <person name="Sun H."/>
            <person name="Tritt A."/>
            <person name="Yoshinaga Y."/>
            <person name="Zwiers L.-H."/>
            <person name="Turgeon B."/>
            <person name="Goodwin S."/>
            <person name="Spatafora J."/>
            <person name="Crous P."/>
            <person name="Grigoriev I."/>
        </authorList>
    </citation>
    <scope>NUCLEOTIDE SEQUENCE</scope>
    <source>
        <strain evidence="2">CBS 121410</strain>
    </source>
</reference>
<sequence length="136" mass="15178">QSCRVNHARCCVGNGRFLPTRLIEVQPGEPPTACLHTTDPRDRGLLYTTLSHCWGGATEIPQLTEKTYCSFYSQIPYSNLPQNFKDAIDITLYLGLHHLWIDSLCIIQDSTDDWATEAAKMAPIYENSTCTIVAAS</sequence>
<dbReference type="Pfam" id="PF06985">
    <property type="entry name" value="HET"/>
    <property type="match status" value="1"/>
</dbReference>
<protein>
    <recommendedName>
        <fullName evidence="1">Heterokaryon incompatibility domain-containing protein</fullName>
    </recommendedName>
</protein>
<dbReference type="Proteomes" id="UP000799776">
    <property type="component" value="Unassembled WGS sequence"/>
</dbReference>
<feature type="domain" description="Heterokaryon incompatibility" evidence="1">
    <location>
        <begin position="47"/>
        <end position="135"/>
    </location>
</feature>
<accession>A0A6A5YET6</accession>